<gene>
    <name evidence="2" type="ORF">VITISV_010024</name>
</gene>
<evidence type="ECO:0000313" key="2">
    <source>
        <dbReference type="EMBL" id="CAN75397.1"/>
    </source>
</evidence>
<feature type="domain" description="Reverse transcriptase Ty1/copia-type" evidence="1">
    <location>
        <begin position="47"/>
        <end position="91"/>
    </location>
</feature>
<proteinExistence type="predicted"/>
<dbReference type="EMBL" id="AM485743">
    <property type="protein sequence ID" value="CAN75397.1"/>
    <property type="molecule type" value="Genomic_DNA"/>
</dbReference>
<name>A5C883_VITVI</name>
<protein>
    <recommendedName>
        <fullName evidence="1">Reverse transcriptase Ty1/copia-type domain-containing protein</fullName>
    </recommendedName>
</protein>
<dbReference type="Pfam" id="PF07727">
    <property type="entry name" value="RVT_2"/>
    <property type="match status" value="1"/>
</dbReference>
<evidence type="ECO:0000259" key="1">
    <source>
        <dbReference type="Pfam" id="PF07727"/>
    </source>
</evidence>
<dbReference type="InterPro" id="IPR013103">
    <property type="entry name" value="RVT_2"/>
</dbReference>
<reference evidence="2" key="1">
    <citation type="journal article" date="2007" name="PLoS ONE">
        <title>The first genome sequence of an elite grapevine cultivar (Pinot noir Vitis vinifera L.): coping with a highly heterozygous genome.</title>
        <authorList>
            <person name="Velasco R."/>
            <person name="Zharkikh A."/>
            <person name="Troggio M."/>
            <person name="Cartwright D.A."/>
            <person name="Cestaro A."/>
            <person name="Pruss D."/>
            <person name="Pindo M."/>
            <person name="FitzGerald L.M."/>
            <person name="Vezzulli S."/>
            <person name="Reid J."/>
            <person name="Malacarne G."/>
            <person name="Iliev D."/>
            <person name="Coppola G."/>
            <person name="Wardell B."/>
            <person name="Micheletti D."/>
            <person name="Macalma T."/>
            <person name="Facci M."/>
            <person name="Mitchell J.T."/>
            <person name="Perazzolli M."/>
            <person name="Eldredge G."/>
            <person name="Gatto P."/>
            <person name="Oyzerski R."/>
            <person name="Moretto M."/>
            <person name="Gutin N."/>
            <person name="Stefanini M."/>
            <person name="Chen Y."/>
            <person name="Segala C."/>
            <person name="Davenport C."/>
            <person name="Dematte L."/>
            <person name="Mraz A."/>
            <person name="Battilana J."/>
            <person name="Stormo K."/>
            <person name="Costa F."/>
            <person name="Tao Q."/>
            <person name="Si-Ammour A."/>
            <person name="Harkins T."/>
            <person name="Lackey A."/>
            <person name="Perbost C."/>
            <person name="Taillon B."/>
            <person name="Stella A."/>
            <person name="Solovyev V."/>
            <person name="Fawcett J.A."/>
            <person name="Sterck L."/>
            <person name="Vandepoele K."/>
            <person name="Grando S.M."/>
            <person name="Toppo S."/>
            <person name="Moser C."/>
            <person name="Lanchbury J."/>
            <person name="Bogden R."/>
            <person name="Skolnick M."/>
            <person name="Sgaramella V."/>
            <person name="Bhatnagar S.K."/>
            <person name="Fontana P."/>
            <person name="Gutin A."/>
            <person name="Van de Peer Y."/>
            <person name="Salamini F."/>
            <person name="Viola R."/>
        </authorList>
    </citation>
    <scope>NUCLEOTIDE SEQUENCE</scope>
</reference>
<sequence>MYLGEFFKAIPEEHEIDLRDYDEAMCSDDAILWQIAIEAELESMCFNEVWDLVETLEGIKPIGCKWVYKRKRRVDGKVETYKASLVAKGYS</sequence>
<organism evidence="2">
    <name type="scientific">Vitis vinifera</name>
    <name type="common">Grape</name>
    <dbReference type="NCBI Taxonomy" id="29760"/>
    <lineage>
        <taxon>Eukaryota</taxon>
        <taxon>Viridiplantae</taxon>
        <taxon>Streptophyta</taxon>
        <taxon>Embryophyta</taxon>
        <taxon>Tracheophyta</taxon>
        <taxon>Spermatophyta</taxon>
        <taxon>Magnoliopsida</taxon>
        <taxon>eudicotyledons</taxon>
        <taxon>Gunneridae</taxon>
        <taxon>Pentapetalae</taxon>
        <taxon>rosids</taxon>
        <taxon>Vitales</taxon>
        <taxon>Vitaceae</taxon>
        <taxon>Viteae</taxon>
        <taxon>Vitis</taxon>
    </lineage>
</organism>
<accession>A5C883</accession>
<dbReference type="AlphaFoldDB" id="A5C883"/>